<dbReference type="RefSeq" id="XP_066911708.1">
    <property type="nucleotide sequence ID" value="XM_067055607.1"/>
</dbReference>
<keyword evidence="2" id="KW-0472">Membrane</keyword>
<reference evidence="3" key="1">
    <citation type="submission" date="2021-01" db="UniProtKB">
        <authorList>
            <consortium name="EnsemblMetazoa"/>
        </authorList>
    </citation>
    <scope>IDENTIFICATION</scope>
</reference>
<dbReference type="PANTHER" id="PTHR13627:SF34">
    <property type="entry name" value="RIBITOL-5-PHOSPHATE TRANSFERASE"/>
    <property type="match status" value="1"/>
</dbReference>
<protein>
    <submittedName>
        <fullName evidence="3">Uncharacterized protein</fullName>
    </submittedName>
</protein>
<evidence type="ECO:0000256" key="2">
    <source>
        <dbReference type="SAM" id="Phobius"/>
    </source>
</evidence>
<evidence type="ECO:0000313" key="3">
    <source>
        <dbReference type="EnsemblMetazoa" id="CLYHEMP023870.1"/>
    </source>
</evidence>
<accession>A0A7M6DRA1</accession>
<dbReference type="GeneID" id="136798628"/>
<evidence type="ECO:0000256" key="1">
    <source>
        <dbReference type="SAM" id="Coils"/>
    </source>
</evidence>
<dbReference type="InterPro" id="IPR052613">
    <property type="entry name" value="LicD_transferase"/>
</dbReference>
<organism evidence="3 4">
    <name type="scientific">Clytia hemisphaerica</name>
    <dbReference type="NCBI Taxonomy" id="252671"/>
    <lineage>
        <taxon>Eukaryota</taxon>
        <taxon>Metazoa</taxon>
        <taxon>Cnidaria</taxon>
        <taxon>Hydrozoa</taxon>
        <taxon>Hydroidolina</taxon>
        <taxon>Leptothecata</taxon>
        <taxon>Obeliida</taxon>
        <taxon>Clytiidae</taxon>
        <taxon>Clytia</taxon>
    </lineage>
</organism>
<proteinExistence type="predicted"/>
<evidence type="ECO:0000313" key="4">
    <source>
        <dbReference type="Proteomes" id="UP000594262"/>
    </source>
</evidence>
<keyword evidence="2" id="KW-0812">Transmembrane</keyword>
<dbReference type="OrthoDB" id="6358690at2759"/>
<dbReference type="Proteomes" id="UP000594262">
    <property type="component" value="Unplaced"/>
</dbReference>
<dbReference type="PANTHER" id="PTHR13627">
    <property type="entry name" value="FUKUTIN RELATED PROTEIN"/>
    <property type="match status" value="1"/>
</dbReference>
<feature type="transmembrane region" description="Helical" evidence="2">
    <location>
        <begin position="9"/>
        <end position="27"/>
    </location>
</feature>
<feature type="coiled-coil region" evidence="1">
    <location>
        <begin position="84"/>
        <end position="138"/>
    </location>
</feature>
<dbReference type="AlphaFoldDB" id="A0A7M6DRA1"/>
<keyword evidence="1" id="KW-0175">Coiled coil</keyword>
<keyword evidence="2" id="KW-1133">Transmembrane helix</keyword>
<keyword evidence="4" id="KW-1185">Reference proteome</keyword>
<dbReference type="EnsemblMetazoa" id="CLYHEMT023870.1">
    <property type="protein sequence ID" value="CLYHEMP023870.1"/>
    <property type="gene ID" value="CLYHEMG023870"/>
</dbReference>
<sequence>MNFKGRNKNLYIVAAVFTLICVLIYEMKFRVQSIRIEEEGKTKELRGMQGLLHKYVQSQQNAMEMNHVDKFVKHLSLGERYERNDELRNDMKSLANRLTRFLNIGNRKEEDTRGLTIILNAVNEIQNLDSLLDDLEKSSRLNWTKSVHILLGVSKESHDKNSVKLSEIRKKIPSFEWVVMKQDTLAKTLFWLVENVDRQYILVSKKLRKLPVEFDVEKFLNPLKRGSSDVVSGSLSYPDGRWETGCYQTKHIWSQYRIQYGTDIKYKRRWVKCDYIDGPFALYAGHLLTFLSEHSGLPDDLLYPELIYTLNREGKTMKKHLCTIFSVGTDEPELGKLSRDRWKHFIQRNEMTEIFLTTVATSSSSKIKETYHEFDYKESKAKCQYLKKNMLKPRACMRELHLMLINSYKLFDRLGYTYTTEDGSGVAATKLHDTLPWDIDQDFAFRSQNMTSLYHNEALFKEIGITFGPDIDVKAKCLSNSSLAKPPIGGCGYIGMHGKNWKLENWGAHVLNGDYYEPWKIEPQFKNIYPPNRIHGHHTKVKMGDHWAQNRANPGLYIRSHYGLDILRHANHWSKLGFKDSWEDYKPGTHFGGCPDEGHHRCMTEYLSDGNIQFQRPWA</sequence>
<name>A0A7M6DRA1_9CNID</name>